<reference evidence="3" key="1">
    <citation type="submission" date="2023-07" db="EMBL/GenBank/DDBJ databases">
        <title>Conexibacter stalactiti sp. nov., isolated from stalactites in a lava cave and emended description of the genus Conexibacter.</title>
        <authorList>
            <person name="Lee S.D."/>
        </authorList>
    </citation>
    <scope>NUCLEOTIDE SEQUENCE [LARGE SCALE GENOMIC DNA]</scope>
    <source>
        <strain evidence="3">KCTC 39840</strain>
    </source>
</reference>
<dbReference type="InterPro" id="IPR051030">
    <property type="entry name" value="Vitamin_B12-ABC_binding"/>
</dbReference>
<protein>
    <submittedName>
        <fullName evidence="2">Cobalamin-binding protein</fullName>
    </submittedName>
</protein>
<dbReference type="CDD" id="cd01144">
    <property type="entry name" value="BtuF"/>
    <property type="match status" value="1"/>
</dbReference>
<dbReference type="SUPFAM" id="SSF53807">
    <property type="entry name" value="Helical backbone' metal receptor"/>
    <property type="match status" value="1"/>
</dbReference>
<dbReference type="PANTHER" id="PTHR42860:SF1">
    <property type="entry name" value="VITAMIN B12-BINDING PROTEIN"/>
    <property type="match status" value="1"/>
</dbReference>
<feature type="domain" description="Fe/B12 periplasmic-binding" evidence="1">
    <location>
        <begin position="2"/>
        <end position="283"/>
    </location>
</feature>
<dbReference type="Proteomes" id="UP001284601">
    <property type="component" value="Unassembled WGS sequence"/>
</dbReference>
<gene>
    <name evidence="2" type="ORF">R7226_23335</name>
</gene>
<dbReference type="Pfam" id="PF01497">
    <property type="entry name" value="Peripla_BP_2"/>
    <property type="match status" value="1"/>
</dbReference>
<reference evidence="2 3" key="2">
    <citation type="submission" date="2023-10" db="EMBL/GenBank/DDBJ databases">
        <authorList>
            <person name="Han X.F."/>
        </authorList>
    </citation>
    <scope>NUCLEOTIDE SEQUENCE [LARGE SCALE GENOMIC DNA]</scope>
    <source>
        <strain evidence="2 3">KCTC 39840</strain>
    </source>
</reference>
<dbReference type="Gene3D" id="3.40.50.1980">
    <property type="entry name" value="Nitrogenase molybdenum iron protein domain"/>
    <property type="match status" value="2"/>
</dbReference>
<evidence type="ECO:0000259" key="1">
    <source>
        <dbReference type="PROSITE" id="PS50983"/>
    </source>
</evidence>
<sequence>MRIVSLVPSATELLFALGLDSEVIAVTHECDHPPAALALPKVTRDALPSGLSAGQIDAAVRARTQHGEAIYELDEQALQRLQPDLIVTQALCAVCAVSYEDVRAIADRIESRPRVISLDPHTLGEVLGDVRTLAEATGRRDAGVDLIADASARIDRVRLAVRGKQPLKVAALEWLDPVYVAGHWTPQLIEYAGGFDVLGLAGEPSERRDWDEVAAAEPDVVIVMPCGYDAPRAREEALAHAERLAALGAGEVVAVDASAYFSRPGPRLVDGLELMAHILHPDAVPSAPSEPLTVEL</sequence>
<organism evidence="2 3">
    <name type="scientific">Conexibacter stalactiti</name>
    <dbReference type="NCBI Taxonomy" id="1940611"/>
    <lineage>
        <taxon>Bacteria</taxon>
        <taxon>Bacillati</taxon>
        <taxon>Actinomycetota</taxon>
        <taxon>Thermoleophilia</taxon>
        <taxon>Solirubrobacterales</taxon>
        <taxon>Conexibacteraceae</taxon>
        <taxon>Conexibacter</taxon>
    </lineage>
</organism>
<comment type="caution">
    <text evidence="2">The sequence shown here is derived from an EMBL/GenBank/DDBJ whole genome shotgun (WGS) entry which is preliminary data.</text>
</comment>
<name>A0ABU4HVF0_9ACTN</name>
<dbReference type="PANTHER" id="PTHR42860">
    <property type="entry name" value="VITAMIN B12-BINDING PROTEIN"/>
    <property type="match status" value="1"/>
</dbReference>
<evidence type="ECO:0000313" key="3">
    <source>
        <dbReference type="Proteomes" id="UP001284601"/>
    </source>
</evidence>
<accession>A0ABU4HVF0</accession>
<evidence type="ECO:0000313" key="2">
    <source>
        <dbReference type="EMBL" id="MDW5597301.1"/>
    </source>
</evidence>
<dbReference type="EMBL" id="JAWSTH010000082">
    <property type="protein sequence ID" value="MDW5597301.1"/>
    <property type="molecule type" value="Genomic_DNA"/>
</dbReference>
<dbReference type="InterPro" id="IPR002491">
    <property type="entry name" value="ABC_transptr_periplasmic_BD"/>
</dbReference>
<dbReference type="RefSeq" id="WP_318599765.1">
    <property type="nucleotide sequence ID" value="NZ_JAWSTH010000082.1"/>
</dbReference>
<proteinExistence type="predicted"/>
<keyword evidence="3" id="KW-1185">Reference proteome</keyword>
<dbReference type="PROSITE" id="PS50983">
    <property type="entry name" value="FE_B12_PBP"/>
    <property type="match status" value="1"/>
</dbReference>